<name>A0A0F8ZLE1_9ZZZZ</name>
<organism evidence="2">
    <name type="scientific">marine sediment metagenome</name>
    <dbReference type="NCBI Taxonomy" id="412755"/>
    <lineage>
        <taxon>unclassified sequences</taxon>
        <taxon>metagenomes</taxon>
        <taxon>ecological metagenomes</taxon>
    </lineage>
</organism>
<feature type="non-terminal residue" evidence="2">
    <location>
        <position position="1"/>
    </location>
</feature>
<dbReference type="CDD" id="cd17748">
    <property type="entry name" value="BRCT_DNA_ligase_like"/>
    <property type="match status" value="1"/>
</dbReference>
<dbReference type="Pfam" id="PF14520">
    <property type="entry name" value="HHH_5"/>
    <property type="match status" value="1"/>
</dbReference>
<evidence type="ECO:0000259" key="1">
    <source>
        <dbReference type="PROSITE" id="PS50172"/>
    </source>
</evidence>
<dbReference type="PROSITE" id="PS50172">
    <property type="entry name" value="BRCT"/>
    <property type="match status" value="1"/>
</dbReference>
<dbReference type="Gene3D" id="1.10.150.20">
    <property type="entry name" value="5' to 3' exonuclease, C-terminal subdomain"/>
    <property type="match status" value="1"/>
</dbReference>
<reference evidence="2" key="1">
    <citation type="journal article" date="2015" name="Nature">
        <title>Complex archaea that bridge the gap between prokaryotes and eukaryotes.</title>
        <authorList>
            <person name="Spang A."/>
            <person name="Saw J.H."/>
            <person name="Jorgensen S.L."/>
            <person name="Zaremba-Niedzwiedzka K."/>
            <person name="Martijn J."/>
            <person name="Lind A.E."/>
            <person name="van Eijk R."/>
            <person name="Schleper C."/>
            <person name="Guy L."/>
            <person name="Ettema T.J."/>
        </authorList>
    </citation>
    <scope>NUCLEOTIDE SEQUENCE</scope>
</reference>
<dbReference type="SUPFAM" id="SSF52113">
    <property type="entry name" value="BRCT domain"/>
    <property type="match status" value="1"/>
</dbReference>
<evidence type="ECO:0000313" key="2">
    <source>
        <dbReference type="EMBL" id="KKK67224.1"/>
    </source>
</evidence>
<dbReference type="Pfam" id="PF00533">
    <property type="entry name" value="BRCT"/>
    <property type="match status" value="1"/>
</dbReference>
<dbReference type="SMART" id="SM00292">
    <property type="entry name" value="BRCT"/>
    <property type="match status" value="1"/>
</dbReference>
<protein>
    <recommendedName>
        <fullName evidence="1">BRCT domain-containing protein</fullName>
    </recommendedName>
</protein>
<feature type="domain" description="BRCT" evidence="1">
    <location>
        <begin position="109"/>
        <end position="186"/>
    </location>
</feature>
<gene>
    <name evidence="2" type="ORF">LCGC14_2956200</name>
</gene>
<dbReference type="AlphaFoldDB" id="A0A0F8ZLE1"/>
<dbReference type="InterPro" id="IPR036420">
    <property type="entry name" value="BRCT_dom_sf"/>
</dbReference>
<dbReference type="InterPro" id="IPR010994">
    <property type="entry name" value="RuvA_2-like"/>
</dbReference>
<comment type="caution">
    <text evidence="2">The sequence shown here is derived from an EMBL/GenBank/DDBJ whole genome shotgun (WGS) entry which is preliminary data.</text>
</comment>
<dbReference type="InterPro" id="IPR001357">
    <property type="entry name" value="BRCT_dom"/>
</dbReference>
<accession>A0A0F8ZLE1</accession>
<dbReference type="Gene3D" id="3.40.50.10190">
    <property type="entry name" value="BRCT domain"/>
    <property type="match status" value="1"/>
</dbReference>
<sequence>YRLDVSVLAECCSGMKMAKKCHGVLHDNKSVTLELVLASLNIPNFGTATATDVVQAGHNTVEKVLAMDFKQLLAVPNVGEVTARQVMEGLQACRDLILELEQVLDIRSLSGGLLQGKTVCITGELSMPRKAVEKLIMDAGGTPKGTVSKITSYLVTNDSTTTSSKMKKARKYGIPIINEARLLEVLDASVRGLHTDLP</sequence>
<dbReference type="EMBL" id="LAZR01059715">
    <property type="protein sequence ID" value="KKK67224.1"/>
    <property type="molecule type" value="Genomic_DNA"/>
</dbReference>
<proteinExistence type="predicted"/>
<dbReference type="SUPFAM" id="SSF47781">
    <property type="entry name" value="RuvA domain 2-like"/>
    <property type="match status" value="1"/>
</dbReference>